<keyword evidence="2" id="KW-0614">Plasmid</keyword>
<gene>
    <name evidence="2" type="ordered locus">Rmet_5010</name>
</gene>
<reference evidence="3" key="1">
    <citation type="journal article" date="2010" name="PLoS ONE">
        <title>The complete genome sequence of Cupriavidus metallidurans strain CH34, a master survivalist in harsh and anthropogenic environments.</title>
        <authorList>
            <person name="Janssen P.J."/>
            <person name="Van Houdt R."/>
            <person name="Moors H."/>
            <person name="Monsieurs P."/>
            <person name="Morin N."/>
            <person name="Michaux A."/>
            <person name="Benotmane M.A."/>
            <person name="Leys N."/>
            <person name="Vallaeys T."/>
            <person name="Lapidus A."/>
            <person name="Monchy S."/>
            <person name="Medigue C."/>
            <person name="Taghavi S."/>
            <person name="McCorkle S."/>
            <person name="Dunn J."/>
            <person name="van der Lelie D."/>
            <person name="Mergeay M."/>
        </authorList>
    </citation>
    <scope>NUCLEOTIDE SEQUENCE [LARGE SCALE GENOMIC DNA]</scope>
    <source>
        <strain evidence="3">ATCC 43123 / DSM 2839 / NBRC 102507 / CH34</strain>
    </source>
</reference>
<organism evidence="2 3">
    <name type="scientific">Cupriavidus metallidurans (strain ATCC 43123 / DSM 2839 / NBRC 102507 / CH34)</name>
    <name type="common">Ralstonia metallidurans</name>
    <dbReference type="NCBI Taxonomy" id="266264"/>
    <lineage>
        <taxon>Bacteria</taxon>
        <taxon>Pseudomonadati</taxon>
        <taxon>Pseudomonadota</taxon>
        <taxon>Betaproteobacteria</taxon>
        <taxon>Burkholderiales</taxon>
        <taxon>Burkholderiaceae</taxon>
        <taxon>Cupriavidus</taxon>
    </lineage>
</organism>
<dbReference type="HOGENOM" id="CLU_076645_1_1_4"/>
<sequence>MLPGCDTVDSLRPPHNPVRHHMDSPTLTFADQQAWEVWLEANGGTASGVWLRIAKRSAGEATVSYAQAIESALCHGWIDGQKQAESEHYWLQRFTPRTAKSIWSRINKEKAEALIAAGRMRPAGLRAIEQARRDGRWEAAYASPSKATVPDDLQQALDDNPKARKFFATLNSQNRFAILFRIQNVKKAETRARKIAQFIEMLNKGEKIHP</sequence>
<protein>
    <recommendedName>
        <fullName evidence="4">Bacteriocin-protection protein</fullName>
    </recommendedName>
</protein>
<dbReference type="EMBL" id="CP000353">
    <property type="protein sequence ID" value="ABF11872.1"/>
    <property type="molecule type" value="Genomic_DNA"/>
</dbReference>
<keyword evidence="3" id="KW-1185">Reference proteome</keyword>
<evidence type="ECO:0000313" key="3">
    <source>
        <dbReference type="Proteomes" id="UP000002429"/>
    </source>
</evidence>
<accession>Q1LDA4</accession>
<evidence type="ECO:0000313" key="2">
    <source>
        <dbReference type="EMBL" id="ABF11872.1"/>
    </source>
</evidence>
<name>Q1LDA4_CUPMC</name>
<dbReference type="AlphaFoldDB" id="Q1LDA4"/>
<geneLocation type="plasmid" evidence="2 3">
    <name>megaplasmid</name>
</geneLocation>
<evidence type="ECO:0008006" key="4">
    <source>
        <dbReference type="Google" id="ProtNLM"/>
    </source>
</evidence>
<dbReference type="eggNOG" id="COG4430">
    <property type="taxonomic scope" value="Bacteria"/>
</dbReference>
<evidence type="ECO:0000256" key="1">
    <source>
        <dbReference type="SAM" id="MobiDB-lite"/>
    </source>
</evidence>
<feature type="region of interest" description="Disordered" evidence="1">
    <location>
        <begin position="1"/>
        <end position="22"/>
    </location>
</feature>
<dbReference type="Proteomes" id="UP000002429">
    <property type="component" value="Plasmid megaplasmid"/>
</dbReference>
<dbReference type="Pfam" id="PF13376">
    <property type="entry name" value="OmdA"/>
    <property type="match status" value="1"/>
</dbReference>
<proteinExistence type="predicted"/>
<dbReference type="KEGG" id="rme:Rmet_5010"/>